<reference evidence="2" key="1">
    <citation type="submission" date="2014-11" db="EMBL/GenBank/DDBJ databases">
        <authorList>
            <person name="Amaro Gonzalez C."/>
        </authorList>
    </citation>
    <scope>NUCLEOTIDE SEQUENCE</scope>
</reference>
<evidence type="ECO:0000256" key="1">
    <source>
        <dbReference type="SAM" id="MobiDB-lite"/>
    </source>
</evidence>
<proteinExistence type="predicted"/>
<reference evidence="2" key="2">
    <citation type="journal article" date="2015" name="Fish Shellfish Immunol.">
        <title>Early steps in the European eel (Anguilla anguilla)-Vibrio vulnificus interaction in the gills: Role of the RtxA13 toxin.</title>
        <authorList>
            <person name="Callol A."/>
            <person name="Pajuelo D."/>
            <person name="Ebbesson L."/>
            <person name="Teles M."/>
            <person name="MacKenzie S."/>
            <person name="Amaro C."/>
        </authorList>
    </citation>
    <scope>NUCLEOTIDE SEQUENCE</scope>
</reference>
<feature type="region of interest" description="Disordered" evidence="1">
    <location>
        <begin position="28"/>
        <end position="50"/>
    </location>
</feature>
<sequence>MLTDKYPASQSMSNLSFVIHSLPLALSPTLSLSSPPPPTVARTTSSSGLF</sequence>
<name>A0A0E9WY63_ANGAN</name>
<accession>A0A0E9WY63</accession>
<dbReference type="EMBL" id="GBXM01014199">
    <property type="protein sequence ID" value="JAH94378.1"/>
    <property type="molecule type" value="Transcribed_RNA"/>
</dbReference>
<feature type="compositionally biased region" description="Polar residues" evidence="1">
    <location>
        <begin position="41"/>
        <end position="50"/>
    </location>
</feature>
<dbReference type="AlphaFoldDB" id="A0A0E9WY63"/>
<evidence type="ECO:0000313" key="2">
    <source>
        <dbReference type="EMBL" id="JAH94378.1"/>
    </source>
</evidence>
<protein>
    <submittedName>
        <fullName evidence="2">Uncharacterized protein</fullName>
    </submittedName>
</protein>
<organism evidence="2">
    <name type="scientific">Anguilla anguilla</name>
    <name type="common">European freshwater eel</name>
    <name type="synonym">Muraena anguilla</name>
    <dbReference type="NCBI Taxonomy" id="7936"/>
    <lineage>
        <taxon>Eukaryota</taxon>
        <taxon>Metazoa</taxon>
        <taxon>Chordata</taxon>
        <taxon>Craniata</taxon>
        <taxon>Vertebrata</taxon>
        <taxon>Euteleostomi</taxon>
        <taxon>Actinopterygii</taxon>
        <taxon>Neopterygii</taxon>
        <taxon>Teleostei</taxon>
        <taxon>Anguilliformes</taxon>
        <taxon>Anguillidae</taxon>
        <taxon>Anguilla</taxon>
    </lineage>
</organism>